<feature type="transmembrane region" description="Helical" evidence="1">
    <location>
        <begin position="173"/>
        <end position="196"/>
    </location>
</feature>
<reference evidence="2 3" key="1">
    <citation type="submission" date="2018-04" db="EMBL/GenBank/DDBJ databases">
        <authorList>
            <person name="Eckel V.P."/>
            <person name="Vogel R.F."/>
        </authorList>
    </citation>
    <scope>NUCLEOTIDE SEQUENCE [LARGE SCALE GENOMIC DNA]</scope>
    <source>
        <strain evidence="3">TMW 2.1764</strain>
    </source>
</reference>
<feature type="transmembrane region" description="Helical" evidence="1">
    <location>
        <begin position="283"/>
        <end position="302"/>
    </location>
</feature>
<feature type="transmembrane region" description="Helical" evidence="1">
    <location>
        <begin position="314"/>
        <end position="333"/>
    </location>
</feature>
<organism evidence="2 3">
    <name type="scientific">Bifidobacterium tibiigranuli</name>
    <dbReference type="NCBI Taxonomy" id="2172043"/>
    <lineage>
        <taxon>Bacteria</taxon>
        <taxon>Bacillati</taxon>
        <taxon>Actinomycetota</taxon>
        <taxon>Actinomycetes</taxon>
        <taxon>Bifidobacteriales</taxon>
        <taxon>Bifidobacteriaceae</taxon>
        <taxon>Bifidobacterium</taxon>
    </lineage>
</organism>
<protein>
    <submittedName>
        <fullName evidence="2">Uncharacterized protein</fullName>
    </submittedName>
</protein>
<feature type="transmembrane region" description="Helical" evidence="1">
    <location>
        <begin position="112"/>
        <end position="134"/>
    </location>
</feature>
<feature type="transmembrane region" description="Helical" evidence="1">
    <location>
        <begin position="146"/>
        <end position="167"/>
    </location>
</feature>
<name>A0A5N6S775_9BIFI</name>
<keyword evidence="1" id="KW-1133">Transmembrane helix</keyword>
<evidence type="ECO:0000313" key="2">
    <source>
        <dbReference type="EMBL" id="KAE8130126.1"/>
    </source>
</evidence>
<accession>A0A5N6S775</accession>
<sequence>MEERFASVRGRTEDRKWFARAVLAFIDDHVDVHHVRLAFDGVPEALAESDEAIAELFGDPQEWVDEQVRQWRAMGIDAFQSQVLPVRDLVLGGFASASVLSVISCIEGSDRFPVAIAAMPLLISWIIVGCLGIYQRVIRTRPMTAAVLSCAVLVTIGACATAGYAWLIQQIPMAQVAMWLIMLPAAVLYAFATWIIGRLWPPESEVSGLSADDLFADDEAWLSDLAGALRSRGDISTRRVRQICTDARQYAAQSESKLVDEFGPAEVYAQRFPRSSHKELRYVWLYGAIVLVDIAYVTAIWLRYMGHGAFSNSFNVALLAANIASLVSAIVQWRRQRSRQLQKDHN</sequence>
<gene>
    <name evidence="2" type="ORF">DDE84_00630</name>
</gene>
<evidence type="ECO:0000256" key="1">
    <source>
        <dbReference type="SAM" id="Phobius"/>
    </source>
</evidence>
<proteinExistence type="predicted"/>
<comment type="caution">
    <text evidence="2">The sequence shown here is derived from an EMBL/GenBank/DDBJ whole genome shotgun (WGS) entry which is preliminary data.</text>
</comment>
<dbReference type="Proteomes" id="UP000325415">
    <property type="component" value="Unassembled WGS sequence"/>
</dbReference>
<evidence type="ECO:0000313" key="3">
    <source>
        <dbReference type="Proteomes" id="UP000325415"/>
    </source>
</evidence>
<keyword evidence="3" id="KW-1185">Reference proteome</keyword>
<dbReference type="EMBL" id="QDAG01000001">
    <property type="protein sequence ID" value="KAE8130126.1"/>
    <property type="molecule type" value="Genomic_DNA"/>
</dbReference>
<keyword evidence="1" id="KW-0812">Transmembrane</keyword>
<dbReference type="AlphaFoldDB" id="A0A5N6S775"/>
<keyword evidence="1" id="KW-0472">Membrane</keyword>